<reference evidence="2 3" key="1">
    <citation type="journal article" date="2018" name="Evol. Lett.">
        <title>Horizontal gene cluster transfer increased hallucinogenic mushroom diversity.</title>
        <authorList>
            <person name="Reynolds H.T."/>
            <person name="Vijayakumar V."/>
            <person name="Gluck-Thaler E."/>
            <person name="Korotkin H.B."/>
            <person name="Matheny P.B."/>
            <person name="Slot J.C."/>
        </authorList>
    </citation>
    <scope>NUCLEOTIDE SEQUENCE [LARGE SCALE GENOMIC DNA]</scope>
    <source>
        <strain evidence="2 3">2631</strain>
    </source>
</reference>
<feature type="compositionally biased region" description="Polar residues" evidence="1">
    <location>
        <begin position="256"/>
        <end position="275"/>
    </location>
</feature>
<evidence type="ECO:0000313" key="2">
    <source>
        <dbReference type="EMBL" id="PPQ82406.1"/>
    </source>
</evidence>
<name>A0A409WVB8_PSICY</name>
<proteinExistence type="predicted"/>
<dbReference type="AlphaFoldDB" id="A0A409WVB8"/>
<feature type="region of interest" description="Disordered" evidence="1">
    <location>
        <begin position="254"/>
        <end position="292"/>
    </location>
</feature>
<evidence type="ECO:0000313" key="3">
    <source>
        <dbReference type="Proteomes" id="UP000283269"/>
    </source>
</evidence>
<dbReference type="EMBL" id="NHYD01003145">
    <property type="protein sequence ID" value="PPQ82406.1"/>
    <property type="molecule type" value="Genomic_DNA"/>
</dbReference>
<feature type="region of interest" description="Disordered" evidence="1">
    <location>
        <begin position="115"/>
        <end position="161"/>
    </location>
</feature>
<feature type="compositionally biased region" description="Polar residues" evidence="1">
    <location>
        <begin position="283"/>
        <end position="292"/>
    </location>
</feature>
<accession>A0A409WVB8</accession>
<protein>
    <submittedName>
        <fullName evidence="2">Uncharacterized protein</fullName>
    </submittedName>
</protein>
<comment type="caution">
    <text evidence="2">The sequence shown here is derived from an EMBL/GenBank/DDBJ whole genome shotgun (WGS) entry which is preliminary data.</text>
</comment>
<keyword evidence="3" id="KW-1185">Reference proteome</keyword>
<feature type="compositionally biased region" description="Polar residues" evidence="1">
    <location>
        <begin position="132"/>
        <end position="144"/>
    </location>
</feature>
<dbReference type="InParanoid" id="A0A409WVB8"/>
<gene>
    <name evidence="2" type="ORF">CVT25_008310</name>
</gene>
<organism evidence="2 3">
    <name type="scientific">Psilocybe cyanescens</name>
    <dbReference type="NCBI Taxonomy" id="93625"/>
    <lineage>
        <taxon>Eukaryota</taxon>
        <taxon>Fungi</taxon>
        <taxon>Dikarya</taxon>
        <taxon>Basidiomycota</taxon>
        <taxon>Agaricomycotina</taxon>
        <taxon>Agaricomycetes</taxon>
        <taxon>Agaricomycetidae</taxon>
        <taxon>Agaricales</taxon>
        <taxon>Agaricineae</taxon>
        <taxon>Strophariaceae</taxon>
        <taxon>Psilocybe</taxon>
    </lineage>
</organism>
<sequence>MNKPFRHQERQKLVDAKMAATLQIIRRATIFSAFQNSWPVDEFLKQYLGHSTLAIKKDLQAELNDDEIPNRKAIQQYLNELDCFRGSRTQSKKTCNKDESDDPINITVNDIAKDIQHQQKDSSDVEMESEGNEQTTQPIQTPTKAQKRTRYPTQTPVSSPAKGILRPIIKTPTTLAACKGKSQKQITFVDSSPMESYRNISSDHDFESKPENDIFSPLPSVQDIHSLHVAKEDRLCGKVDENGMPVAGKAIIQKQGLATSASEARNKPASASPQKKSGIPAKNMNNGTSLTL</sequence>
<evidence type="ECO:0000256" key="1">
    <source>
        <dbReference type="SAM" id="MobiDB-lite"/>
    </source>
</evidence>
<dbReference type="Proteomes" id="UP000283269">
    <property type="component" value="Unassembled WGS sequence"/>
</dbReference>